<dbReference type="InterPro" id="IPR043968">
    <property type="entry name" value="SGNH"/>
</dbReference>
<dbReference type="GO" id="GO:0009103">
    <property type="term" value="P:lipopolysaccharide biosynthetic process"/>
    <property type="evidence" value="ECO:0007669"/>
    <property type="project" value="TreeGrafter"/>
</dbReference>
<name>A0A8A4ZAM5_9MICO</name>
<evidence type="ECO:0000313" key="5">
    <source>
        <dbReference type="Proteomes" id="UP000663937"/>
    </source>
</evidence>
<reference evidence="4" key="1">
    <citation type="submission" date="2021-03" db="EMBL/GenBank/DDBJ databases">
        <title>Pengzhenrongella sicca gen. nov., sp. nov., a new member of suborder Micrococcineae isolated from High-Arctic tundra soil.</title>
        <authorList>
            <person name="Peng F."/>
        </authorList>
    </citation>
    <scope>NUCLEOTIDE SEQUENCE</scope>
    <source>
        <strain evidence="4">LRZ-2</strain>
    </source>
</reference>
<feature type="transmembrane region" description="Helical" evidence="1">
    <location>
        <begin position="231"/>
        <end position="248"/>
    </location>
</feature>
<feature type="domain" description="Acyltransferase 3" evidence="2">
    <location>
        <begin position="37"/>
        <end position="364"/>
    </location>
</feature>
<dbReference type="RefSeq" id="WP_227423175.1">
    <property type="nucleotide sequence ID" value="NZ_CP071868.1"/>
</dbReference>
<keyword evidence="1" id="KW-1133">Transmembrane helix</keyword>
<dbReference type="InterPro" id="IPR050879">
    <property type="entry name" value="Acyltransferase_3"/>
</dbReference>
<evidence type="ECO:0000259" key="2">
    <source>
        <dbReference type="Pfam" id="PF01757"/>
    </source>
</evidence>
<dbReference type="Proteomes" id="UP000663937">
    <property type="component" value="Chromosome"/>
</dbReference>
<dbReference type="Pfam" id="PF01757">
    <property type="entry name" value="Acyl_transf_3"/>
    <property type="match status" value="1"/>
</dbReference>
<keyword evidence="4" id="KW-0808">Transferase</keyword>
<organism evidence="4 5">
    <name type="scientific">Pengzhenrongella sicca</name>
    <dbReference type="NCBI Taxonomy" id="2819238"/>
    <lineage>
        <taxon>Bacteria</taxon>
        <taxon>Bacillati</taxon>
        <taxon>Actinomycetota</taxon>
        <taxon>Actinomycetes</taxon>
        <taxon>Micrococcales</taxon>
        <taxon>Pengzhenrongella</taxon>
    </lineage>
</organism>
<feature type="domain" description="SGNH" evidence="3">
    <location>
        <begin position="454"/>
        <end position="678"/>
    </location>
</feature>
<dbReference type="PANTHER" id="PTHR23028">
    <property type="entry name" value="ACETYLTRANSFERASE"/>
    <property type="match status" value="1"/>
</dbReference>
<keyword evidence="5" id="KW-1185">Reference proteome</keyword>
<feature type="transmembrane region" description="Helical" evidence="1">
    <location>
        <begin position="279"/>
        <end position="299"/>
    </location>
</feature>
<evidence type="ECO:0000256" key="1">
    <source>
        <dbReference type="SAM" id="Phobius"/>
    </source>
</evidence>
<keyword evidence="1" id="KW-0472">Membrane</keyword>
<dbReference type="Pfam" id="PF19040">
    <property type="entry name" value="SGNH"/>
    <property type="match status" value="1"/>
</dbReference>
<accession>A0A8A4ZAM5</accession>
<keyword evidence="1" id="KW-0812">Transmembrane</keyword>
<dbReference type="GO" id="GO:0016020">
    <property type="term" value="C:membrane"/>
    <property type="evidence" value="ECO:0007669"/>
    <property type="project" value="TreeGrafter"/>
</dbReference>
<dbReference type="EMBL" id="CP071868">
    <property type="protein sequence ID" value="QTE28924.1"/>
    <property type="molecule type" value="Genomic_DNA"/>
</dbReference>
<dbReference type="InterPro" id="IPR002656">
    <property type="entry name" value="Acyl_transf_3_dom"/>
</dbReference>
<gene>
    <name evidence="4" type="ORF">J4E96_16605</name>
</gene>
<protein>
    <submittedName>
        <fullName evidence="4">Acyltransferase</fullName>
    </submittedName>
</protein>
<proteinExistence type="predicted"/>
<dbReference type="PANTHER" id="PTHR23028:SF53">
    <property type="entry name" value="ACYL_TRANSF_3 DOMAIN-CONTAINING PROTEIN"/>
    <property type="match status" value="1"/>
</dbReference>
<feature type="transmembrane region" description="Helical" evidence="1">
    <location>
        <begin position="104"/>
        <end position="123"/>
    </location>
</feature>
<feature type="transmembrane region" description="Helical" evidence="1">
    <location>
        <begin position="62"/>
        <end position="83"/>
    </location>
</feature>
<feature type="transmembrane region" description="Helical" evidence="1">
    <location>
        <begin position="197"/>
        <end position="225"/>
    </location>
</feature>
<feature type="transmembrane region" description="Helical" evidence="1">
    <location>
        <begin position="174"/>
        <end position="190"/>
    </location>
</feature>
<feature type="transmembrane region" description="Helical" evidence="1">
    <location>
        <begin position="255"/>
        <end position="273"/>
    </location>
</feature>
<evidence type="ECO:0000259" key="3">
    <source>
        <dbReference type="Pfam" id="PF19040"/>
    </source>
</evidence>
<dbReference type="AlphaFoldDB" id="A0A8A4ZAM5"/>
<feature type="transmembrane region" description="Helical" evidence="1">
    <location>
        <begin position="384"/>
        <end position="405"/>
    </location>
</feature>
<keyword evidence="4" id="KW-0012">Acyltransferase</keyword>
<feature type="transmembrane region" description="Helical" evidence="1">
    <location>
        <begin position="345"/>
        <end position="363"/>
    </location>
</feature>
<evidence type="ECO:0000313" key="4">
    <source>
        <dbReference type="EMBL" id="QTE28924.1"/>
    </source>
</evidence>
<dbReference type="GO" id="GO:0016747">
    <property type="term" value="F:acyltransferase activity, transferring groups other than amino-acyl groups"/>
    <property type="evidence" value="ECO:0007669"/>
    <property type="project" value="InterPro"/>
</dbReference>
<sequence>MSLESQLRKRLLPRAGSGSAAAAAPPTRPGSGGFRPDIEGLRAVAVALVVLYHARLPGLTGGYVGVDVFFVISGFLITSHLSAELTRTGRVAFGRFYARRMRRILPASFVVLAATVVAAVVVMPPLRVPSMVKDAIATALYFPNVRFARQGTDYLAGDTPSPLQHYWSLGVEEQFYLLWPLLLVIVTLLVRRSQRRLVAALGLIVAGSFALNLVVMQFSTVWAFFLLPTRAWELGVGGLVALAIPWLRRRRVSRAPILGVVGLALVIGSAIAFDDTTTFPGFAAAVPVIGCALALAGGTQNDGIAGRMLRTAPFQSLGRLSYSVYLWHWPLLILVESRLAGPLPLAGSLALAVLALPLAALTYRYVEDPVRHLPLLTAAPAARTLLAGLAGSLVIVILAMGLGRWSAGQPLATATPAPSTGLTAPPAFTPVVPTNMRPSLRGVAADQPIAYADRCQLESTASALRDCPYGDVTSDRVVALFGDSHATQWLPALDSLGKAQGFRVQLYAKSGCPSAEVAQTRAEDDNCVTYRRLALAAIEADPPELVILSNAGQQFWADSSTAAAQWRAGLAATLEALPPSSAQLIIGTTPSFAVGAPTCLSIHLADAGVCGAARDLVVDPERLDDEQSIAAAHGAGYFPAVDYLCTTDRCETIEGDILLYRDEHHLTTVASVDLADELDALLFSGATS</sequence>
<dbReference type="KEGG" id="psic:J4E96_16605"/>